<name>S7RJS1_GLOTA</name>
<dbReference type="PANTHER" id="PTHR42707:SF2">
    <property type="entry name" value="ACD11 DEHYDROGENASE"/>
    <property type="match status" value="1"/>
</dbReference>
<dbReference type="OMA" id="IEMVAMT"/>
<dbReference type="AlphaFoldDB" id="S7RJS1"/>
<dbReference type="GeneID" id="19300187"/>
<evidence type="ECO:0000313" key="8">
    <source>
        <dbReference type="Proteomes" id="UP000030669"/>
    </source>
</evidence>
<dbReference type="Gene3D" id="2.40.110.20">
    <property type="match status" value="1"/>
</dbReference>
<dbReference type="EMBL" id="KB469303">
    <property type="protein sequence ID" value="EPQ54605.1"/>
    <property type="molecule type" value="Genomic_DNA"/>
</dbReference>
<dbReference type="SUPFAM" id="SSF47203">
    <property type="entry name" value="Acyl-CoA dehydrogenase C-terminal domain-like"/>
    <property type="match status" value="1"/>
</dbReference>
<dbReference type="GO" id="GO:0003995">
    <property type="term" value="F:acyl-CoA dehydrogenase activity"/>
    <property type="evidence" value="ECO:0007669"/>
    <property type="project" value="TreeGrafter"/>
</dbReference>
<dbReference type="Proteomes" id="UP000030669">
    <property type="component" value="Unassembled WGS sequence"/>
</dbReference>
<feature type="region of interest" description="Disordered" evidence="4">
    <location>
        <begin position="169"/>
        <end position="204"/>
    </location>
</feature>
<evidence type="ECO:0000256" key="2">
    <source>
        <dbReference type="ARBA" id="ARBA00022630"/>
    </source>
</evidence>
<protein>
    <submittedName>
        <fullName evidence="7">Acyl-CoA dehydrogenase NM domain-like protein</fullName>
    </submittedName>
</protein>
<gene>
    <name evidence="7" type="ORF">GLOTRDRAFT_116454</name>
</gene>
<accession>S7RJS1</accession>
<evidence type="ECO:0000259" key="6">
    <source>
        <dbReference type="Pfam" id="PF18158"/>
    </source>
</evidence>
<evidence type="ECO:0000256" key="3">
    <source>
        <dbReference type="ARBA" id="ARBA00022827"/>
    </source>
</evidence>
<evidence type="ECO:0000256" key="1">
    <source>
        <dbReference type="ARBA" id="ARBA00009347"/>
    </source>
</evidence>
<sequence>MRVEQGFQPVPYSEGNPYTADPVLPCLLRRLFPKQARDEIEPDLERFGNDILTTVRDLADLTAPPTLTQYNHWGQRTDALRLSEGWRQLTALAQKEGIVAIAYERRYGALSRVYGSMKVLMATADTRSVFCPMSMTDGCARVIELHGTPAMKAEIYPRLISRDPSHAFTSGQWMTERPGGSDVSLTETTATPLPPTNASRTEDTLGPAHSLDGFKWFSSATDSDVALALARTGPVSEGARALSLFLVPLRLPLLQPNPLPPPRSDPYCQKPATRTSTSNGIFIHRLKHKFGTHALPTAELSLSGTLGYPVGPRDRGVKTIAAVLNITRVYSASLEIARAYAAVRTIRGGTHLLSEDAVHVAELARVSTGYRAAVHLVFGAVRLLGRSECGAASEGDERRLRLLTPLAKAFAAELAGRAMPECMAALGGQGYMEETGIGRCIRDGLVEQIWEGTTTVLALDLQRVAQSAQNMSAFLEWADNVLASMPPSMSATLEVPCTLLQSALKEIQSTYTPPVAPLVPRPALFLFGYVASALYLLEHAVWSNITAQPEAETDIEVFRRWVMEGELQRSVDAVRVARSVDPGSRFKKDHTIVYGDTSSLAKL</sequence>
<comment type="similarity">
    <text evidence="1">Belongs to the acyl-CoA dehydrogenase family.</text>
</comment>
<reference evidence="7 8" key="1">
    <citation type="journal article" date="2012" name="Science">
        <title>The Paleozoic origin of enzymatic lignin decomposition reconstructed from 31 fungal genomes.</title>
        <authorList>
            <person name="Floudas D."/>
            <person name="Binder M."/>
            <person name="Riley R."/>
            <person name="Barry K."/>
            <person name="Blanchette R.A."/>
            <person name="Henrissat B."/>
            <person name="Martinez A.T."/>
            <person name="Otillar R."/>
            <person name="Spatafora J.W."/>
            <person name="Yadav J.S."/>
            <person name="Aerts A."/>
            <person name="Benoit I."/>
            <person name="Boyd A."/>
            <person name="Carlson A."/>
            <person name="Copeland A."/>
            <person name="Coutinho P.M."/>
            <person name="de Vries R.P."/>
            <person name="Ferreira P."/>
            <person name="Findley K."/>
            <person name="Foster B."/>
            <person name="Gaskell J."/>
            <person name="Glotzer D."/>
            <person name="Gorecki P."/>
            <person name="Heitman J."/>
            <person name="Hesse C."/>
            <person name="Hori C."/>
            <person name="Igarashi K."/>
            <person name="Jurgens J.A."/>
            <person name="Kallen N."/>
            <person name="Kersten P."/>
            <person name="Kohler A."/>
            <person name="Kuees U."/>
            <person name="Kumar T.K.A."/>
            <person name="Kuo A."/>
            <person name="LaButti K."/>
            <person name="Larrondo L.F."/>
            <person name="Lindquist E."/>
            <person name="Ling A."/>
            <person name="Lombard V."/>
            <person name="Lucas S."/>
            <person name="Lundell T."/>
            <person name="Martin R."/>
            <person name="McLaughlin D.J."/>
            <person name="Morgenstern I."/>
            <person name="Morin E."/>
            <person name="Murat C."/>
            <person name="Nagy L.G."/>
            <person name="Nolan M."/>
            <person name="Ohm R.A."/>
            <person name="Patyshakuliyeva A."/>
            <person name="Rokas A."/>
            <person name="Ruiz-Duenas F.J."/>
            <person name="Sabat G."/>
            <person name="Salamov A."/>
            <person name="Samejima M."/>
            <person name="Schmutz J."/>
            <person name="Slot J.C."/>
            <person name="St John F."/>
            <person name="Stenlid J."/>
            <person name="Sun H."/>
            <person name="Sun S."/>
            <person name="Syed K."/>
            <person name="Tsang A."/>
            <person name="Wiebenga A."/>
            <person name="Young D."/>
            <person name="Pisabarro A."/>
            <person name="Eastwood D.C."/>
            <person name="Martin F."/>
            <person name="Cullen D."/>
            <person name="Grigoriev I.V."/>
            <person name="Hibbett D.S."/>
        </authorList>
    </citation>
    <scope>NUCLEOTIDE SEQUENCE [LARGE SCALE GENOMIC DNA]</scope>
    <source>
        <strain evidence="7 8">ATCC 11539</strain>
    </source>
</reference>
<evidence type="ECO:0000259" key="5">
    <source>
        <dbReference type="Pfam" id="PF00441"/>
    </source>
</evidence>
<keyword evidence="8" id="KW-1185">Reference proteome</keyword>
<dbReference type="SUPFAM" id="SSF56645">
    <property type="entry name" value="Acyl-CoA dehydrogenase NM domain-like"/>
    <property type="match status" value="1"/>
</dbReference>
<dbReference type="Gene3D" id="1.20.140.10">
    <property type="entry name" value="Butyryl-CoA Dehydrogenase, subunit A, domain 3"/>
    <property type="match status" value="1"/>
</dbReference>
<dbReference type="InterPro" id="IPR009075">
    <property type="entry name" value="AcylCo_DH/oxidase_C"/>
</dbReference>
<dbReference type="eggNOG" id="KOG0137">
    <property type="taxonomic scope" value="Eukaryota"/>
</dbReference>
<dbReference type="Gene3D" id="6.10.250.600">
    <property type="match status" value="1"/>
</dbReference>
<evidence type="ECO:0000256" key="4">
    <source>
        <dbReference type="SAM" id="MobiDB-lite"/>
    </source>
</evidence>
<keyword evidence="3" id="KW-0274">FAD</keyword>
<feature type="domain" description="Adaptive response protein AidB N-terminal" evidence="6">
    <location>
        <begin position="8"/>
        <end position="162"/>
    </location>
</feature>
<dbReference type="RefSeq" id="XP_007866885.1">
    <property type="nucleotide sequence ID" value="XM_007868694.1"/>
</dbReference>
<dbReference type="PANTHER" id="PTHR42707">
    <property type="entry name" value="ACYL-COA DEHYDROGENASE"/>
    <property type="match status" value="1"/>
</dbReference>
<dbReference type="InterPro" id="IPR036250">
    <property type="entry name" value="AcylCo_DH-like_C"/>
</dbReference>
<dbReference type="STRING" id="670483.S7RJS1"/>
<keyword evidence="2" id="KW-0285">Flavoprotein</keyword>
<evidence type="ECO:0000313" key="7">
    <source>
        <dbReference type="EMBL" id="EPQ54605.1"/>
    </source>
</evidence>
<feature type="domain" description="Acyl-CoA dehydrogenase/oxidase C-terminal" evidence="5">
    <location>
        <begin position="325"/>
        <end position="463"/>
    </location>
</feature>
<dbReference type="InterPro" id="IPR052904">
    <property type="entry name" value="Acyl-CoA_dehydrogenase-like"/>
</dbReference>
<dbReference type="Pfam" id="PF18158">
    <property type="entry name" value="AidB_N"/>
    <property type="match status" value="1"/>
</dbReference>
<proteinExistence type="inferred from homology"/>
<organism evidence="7 8">
    <name type="scientific">Gloeophyllum trabeum (strain ATCC 11539 / FP-39264 / Madison 617)</name>
    <name type="common">Brown rot fungus</name>
    <dbReference type="NCBI Taxonomy" id="670483"/>
    <lineage>
        <taxon>Eukaryota</taxon>
        <taxon>Fungi</taxon>
        <taxon>Dikarya</taxon>
        <taxon>Basidiomycota</taxon>
        <taxon>Agaricomycotina</taxon>
        <taxon>Agaricomycetes</taxon>
        <taxon>Gloeophyllales</taxon>
        <taxon>Gloeophyllaceae</taxon>
        <taxon>Gloeophyllum</taxon>
    </lineage>
</organism>
<dbReference type="InterPro" id="IPR041504">
    <property type="entry name" value="AidB_N"/>
</dbReference>
<dbReference type="HOGENOM" id="CLU_016513_1_0_1"/>
<dbReference type="InterPro" id="IPR009100">
    <property type="entry name" value="AcylCoA_DH/oxidase_NM_dom_sf"/>
</dbReference>
<dbReference type="Pfam" id="PF00441">
    <property type="entry name" value="Acyl-CoA_dh_1"/>
    <property type="match status" value="1"/>
</dbReference>
<dbReference type="OrthoDB" id="10251155at2759"/>
<dbReference type="KEGG" id="gtr:GLOTRDRAFT_116454"/>